<dbReference type="Pfam" id="PF14279">
    <property type="entry name" value="HNH_5"/>
    <property type="match status" value="1"/>
</dbReference>
<protein>
    <recommendedName>
        <fullName evidence="1">HNH endonuclease 5 domain-containing protein</fullName>
    </recommendedName>
</protein>
<organism evidence="2 3">
    <name type="scientific">Flagellimonas sediminis</name>
    <dbReference type="NCBI Taxonomy" id="2696468"/>
    <lineage>
        <taxon>Bacteria</taxon>
        <taxon>Pseudomonadati</taxon>
        <taxon>Bacteroidota</taxon>
        <taxon>Flavobacteriia</taxon>
        <taxon>Flavobacteriales</taxon>
        <taxon>Flavobacteriaceae</taxon>
        <taxon>Flagellimonas</taxon>
    </lineage>
</organism>
<dbReference type="RefSeq" id="WP_163634264.1">
    <property type="nucleotide sequence ID" value="NZ_JAAAMI010000002.1"/>
</dbReference>
<name>A0A6I5KTH3_9FLAO</name>
<comment type="caution">
    <text evidence="2">The sequence shown here is derived from an EMBL/GenBank/DDBJ whole genome shotgun (WGS) entry which is preliminary data.</text>
</comment>
<evidence type="ECO:0000313" key="2">
    <source>
        <dbReference type="EMBL" id="NDV42989.1"/>
    </source>
</evidence>
<dbReference type="EMBL" id="JAAAMI010000002">
    <property type="protein sequence ID" value="NDV42989.1"/>
    <property type="molecule type" value="Genomic_DNA"/>
</dbReference>
<proteinExistence type="predicted"/>
<accession>A0A6I5KTH3</accession>
<evidence type="ECO:0000259" key="1">
    <source>
        <dbReference type="Pfam" id="PF14279"/>
    </source>
</evidence>
<sequence length="259" mass="30407">MKCIFCDNENEAKSSEHIVPESFGNTFYILPKGVVCDSCNNSFSTFESKALTDSVFVFERARFSVPSKKRKGAKGKVNELIIEADEKFRKGHLFIKGLNNENVKNFDAHTQSFKLVVSAFDKSEVAASKLFLSMGMEAIYQSQRNLYDKHSFNELKEFITKKDNTDWPFISTDFETDKFKSIPTYYDKYRLKKIYCSLSYLEVDDKTLLFKFKYGGIAMTINLLNRDYQWMELFYKRDKSSCIFPRHFERKFLKKVKKK</sequence>
<gene>
    <name evidence="2" type="ORF">GTK07_06575</name>
</gene>
<dbReference type="Proteomes" id="UP000468707">
    <property type="component" value="Unassembled WGS sequence"/>
</dbReference>
<keyword evidence="3" id="KW-1185">Reference proteome</keyword>
<dbReference type="AlphaFoldDB" id="A0A6I5KTH3"/>
<reference evidence="2 3" key="1">
    <citation type="submission" date="2020-01" db="EMBL/GenBank/DDBJ databases">
        <title>Muricauda sediminis sp.nov. 40Bstr401.</title>
        <authorList>
            <person name="Xue Z."/>
            <person name="Zhu S."/>
            <person name="Ren N."/>
            <person name="Chen T."/>
            <person name="Chen X."/>
            <person name="Chen J."/>
            <person name="Yang J."/>
        </authorList>
    </citation>
    <scope>NUCLEOTIDE SEQUENCE [LARGE SCALE GENOMIC DNA]</scope>
    <source>
        <strain evidence="2 3">40Bstr401</strain>
    </source>
</reference>
<evidence type="ECO:0000313" key="3">
    <source>
        <dbReference type="Proteomes" id="UP000468707"/>
    </source>
</evidence>
<feature type="domain" description="HNH endonuclease 5" evidence="1">
    <location>
        <begin position="3"/>
        <end position="52"/>
    </location>
</feature>
<dbReference type="InterPro" id="IPR029471">
    <property type="entry name" value="HNH_5"/>
</dbReference>